<dbReference type="SUPFAM" id="SSF49401">
    <property type="entry name" value="Bacterial adhesins"/>
    <property type="match status" value="1"/>
</dbReference>
<evidence type="ECO:0000313" key="1">
    <source>
        <dbReference type="EMBL" id="QMS41672.1"/>
    </source>
</evidence>
<name>A0A7D7KGU3_ECOLX</name>
<protein>
    <submittedName>
        <fullName evidence="1">Fimbrial protein</fullName>
    </submittedName>
</protein>
<sequence>MKKSVIASVVALGLVSGMAQADEKEIQFVGSVTAVTCDIDPSVDGSTSIMPGVIQLGTVKKGETGTAINFSFKPSATSGNQASCDSMQDNGTVSLTWTGDKFTTDGLGSISGTATDAHVQITALNAKSQGDFIKASATTHEFAPSHLKTGGKGLQYKAVLKGGSVAGDFQTAAKFNLTYK</sequence>
<dbReference type="AlphaFoldDB" id="A0A7D7KGU3"/>
<evidence type="ECO:0000313" key="2">
    <source>
        <dbReference type="Proteomes" id="UP000514533"/>
    </source>
</evidence>
<proteinExistence type="predicted"/>
<dbReference type="GO" id="GO:0007155">
    <property type="term" value="P:cell adhesion"/>
    <property type="evidence" value="ECO:0007669"/>
    <property type="project" value="InterPro"/>
</dbReference>
<reference evidence="1 2" key="1">
    <citation type="submission" date="2020-06" db="EMBL/GenBank/DDBJ databases">
        <title>REHAB project genomes.</title>
        <authorList>
            <person name="Shaw L.P."/>
        </authorList>
    </citation>
    <scope>NUCLEOTIDE SEQUENCE [LARGE SCALE GENOMIC DNA]</scope>
    <source>
        <strain evidence="1 2">RHB01-C20</strain>
        <plasmid evidence="2">prhb01-c20_3</plasmid>
    </source>
</reference>
<organism evidence="1 2">
    <name type="scientific">Escherichia coli</name>
    <dbReference type="NCBI Taxonomy" id="562"/>
    <lineage>
        <taxon>Bacteria</taxon>
        <taxon>Pseudomonadati</taxon>
        <taxon>Pseudomonadota</taxon>
        <taxon>Gammaproteobacteria</taxon>
        <taxon>Enterobacterales</taxon>
        <taxon>Enterobacteriaceae</taxon>
        <taxon>Escherichia</taxon>
    </lineage>
</organism>
<dbReference type="InterPro" id="IPR036937">
    <property type="entry name" value="Adhesion_dom_fimbrial_sf"/>
</dbReference>
<dbReference type="Gene3D" id="2.60.40.1090">
    <property type="entry name" value="Fimbrial-type adhesion domain"/>
    <property type="match status" value="1"/>
</dbReference>
<geneLocation type="plasmid" evidence="2">
    <name>prhb01-c20_3</name>
</geneLocation>
<dbReference type="EMBL" id="CP055983">
    <property type="protein sequence ID" value="QMS41672.1"/>
    <property type="molecule type" value="Genomic_DNA"/>
</dbReference>
<keyword evidence="1" id="KW-0614">Plasmid</keyword>
<dbReference type="RefSeq" id="WP_255398643.1">
    <property type="nucleotide sequence ID" value="NZ_JANFDR010000026.1"/>
</dbReference>
<accession>A0A7D7KGU3</accession>
<dbReference type="InterPro" id="IPR008966">
    <property type="entry name" value="Adhesion_dom_sf"/>
</dbReference>
<gene>
    <name evidence="1" type="ORF">HVV39_27315</name>
</gene>
<dbReference type="Proteomes" id="UP000514533">
    <property type="component" value="Plasmid pRHB01-C20_3"/>
</dbReference>
<dbReference type="GO" id="GO:0009289">
    <property type="term" value="C:pilus"/>
    <property type="evidence" value="ECO:0007669"/>
    <property type="project" value="InterPro"/>
</dbReference>